<dbReference type="InterPro" id="IPR011006">
    <property type="entry name" value="CheY-like_superfamily"/>
</dbReference>
<dbReference type="SMART" id="SM01012">
    <property type="entry name" value="ANTAR"/>
    <property type="match status" value="1"/>
</dbReference>
<dbReference type="SUPFAM" id="SSF52172">
    <property type="entry name" value="CheY-like"/>
    <property type="match status" value="1"/>
</dbReference>
<keyword evidence="2" id="KW-0418">Kinase</keyword>
<keyword evidence="4" id="KW-0804">Transcription</keyword>
<keyword evidence="1" id="KW-0808">Transferase</keyword>
<comment type="caution">
    <text evidence="6">The sequence shown here is derived from an EMBL/GenBank/DDBJ whole genome shotgun (WGS) entry which is preliminary data.</text>
</comment>
<dbReference type="InterPro" id="IPR003018">
    <property type="entry name" value="GAF"/>
</dbReference>
<dbReference type="OrthoDB" id="4629915at2"/>
<name>A0A3N1G9Y7_9ACTN</name>
<protein>
    <submittedName>
        <fullName evidence="6">GAF domain-containing protein</fullName>
    </submittedName>
</protein>
<dbReference type="AlphaFoldDB" id="A0A3N1G9Y7"/>
<evidence type="ECO:0000256" key="3">
    <source>
        <dbReference type="ARBA" id="ARBA00023015"/>
    </source>
</evidence>
<evidence type="ECO:0000256" key="1">
    <source>
        <dbReference type="ARBA" id="ARBA00022679"/>
    </source>
</evidence>
<dbReference type="Pfam" id="PF03861">
    <property type="entry name" value="ANTAR"/>
    <property type="match status" value="1"/>
</dbReference>
<organism evidence="6 7">
    <name type="scientific">Pseudokineococcus lusitanus</name>
    <dbReference type="NCBI Taxonomy" id="763993"/>
    <lineage>
        <taxon>Bacteria</taxon>
        <taxon>Bacillati</taxon>
        <taxon>Actinomycetota</taxon>
        <taxon>Actinomycetes</taxon>
        <taxon>Kineosporiales</taxon>
        <taxon>Kineosporiaceae</taxon>
        <taxon>Pseudokineococcus</taxon>
    </lineage>
</organism>
<keyword evidence="3" id="KW-0805">Transcription regulation</keyword>
<evidence type="ECO:0000313" key="6">
    <source>
        <dbReference type="EMBL" id="ROP27052.1"/>
    </source>
</evidence>
<dbReference type="InParanoid" id="A0A3N1G9Y7"/>
<dbReference type="InterPro" id="IPR012074">
    <property type="entry name" value="GAF_ANTAR"/>
</dbReference>
<gene>
    <name evidence="6" type="ORF">EDC03_2980</name>
</gene>
<dbReference type="SUPFAM" id="SSF55781">
    <property type="entry name" value="GAF domain-like"/>
    <property type="match status" value="1"/>
</dbReference>
<reference evidence="6 7" key="1">
    <citation type="journal article" date="2015" name="Stand. Genomic Sci.">
        <title>Genomic Encyclopedia of Bacterial and Archaeal Type Strains, Phase III: the genomes of soil and plant-associated and newly described type strains.</title>
        <authorList>
            <person name="Whitman W.B."/>
            <person name="Woyke T."/>
            <person name="Klenk H.P."/>
            <person name="Zhou Y."/>
            <person name="Lilburn T.G."/>
            <person name="Beck B.J."/>
            <person name="De Vos P."/>
            <person name="Vandamme P."/>
            <person name="Eisen J.A."/>
            <person name="Garrity G."/>
            <person name="Hugenholtz P."/>
            <person name="Kyrpides N.C."/>
        </authorList>
    </citation>
    <scope>NUCLEOTIDE SEQUENCE [LARGE SCALE GENOMIC DNA]</scope>
    <source>
        <strain evidence="6 7">CECT 7306</strain>
    </source>
</reference>
<evidence type="ECO:0000256" key="2">
    <source>
        <dbReference type="ARBA" id="ARBA00022777"/>
    </source>
</evidence>
<dbReference type="InterPro" id="IPR029016">
    <property type="entry name" value="GAF-like_dom_sf"/>
</dbReference>
<dbReference type="Gene3D" id="3.30.450.40">
    <property type="match status" value="1"/>
</dbReference>
<dbReference type="EMBL" id="RJKN01000008">
    <property type="protein sequence ID" value="ROP27052.1"/>
    <property type="molecule type" value="Genomic_DNA"/>
</dbReference>
<dbReference type="InterPro" id="IPR036388">
    <property type="entry name" value="WH-like_DNA-bd_sf"/>
</dbReference>
<feature type="domain" description="ANTAR" evidence="5">
    <location>
        <begin position="185"/>
        <end position="246"/>
    </location>
</feature>
<dbReference type="Proteomes" id="UP000276232">
    <property type="component" value="Unassembled WGS sequence"/>
</dbReference>
<dbReference type="SMART" id="SM00065">
    <property type="entry name" value="GAF"/>
    <property type="match status" value="1"/>
</dbReference>
<dbReference type="Gene3D" id="1.10.10.10">
    <property type="entry name" value="Winged helix-like DNA-binding domain superfamily/Winged helix DNA-binding domain"/>
    <property type="match status" value="1"/>
</dbReference>
<dbReference type="PIRSF" id="PIRSF036625">
    <property type="entry name" value="GAF_ANTAR"/>
    <property type="match status" value="1"/>
</dbReference>
<evidence type="ECO:0000313" key="7">
    <source>
        <dbReference type="Proteomes" id="UP000276232"/>
    </source>
</evidence>
<dbReference type="GO" id="GO:0003723">
    <property type="term" value="F:RNA binding"/>
    <property type="evidence" value="ECO:0007669"/>
    <property type="project" value="InterPro"/>
</dbReference>
<dbReference type="Pfam" id="PF13185">
    <property type="entry name" value="GAF_2"/>
    <property type="match status" value="1"/>
</dbReference>
<accession>A0A3N1G9Y7</accession>
<dbReference type="GO" id="GO:0016301">
    <property type="term" value="F:kinase activity"/>
    <property type="evidence" value="ECO:0007669"/>
    <property type="project" value="UniProtKB-KW"/>
</dbReference>
<evidence type="ECO:0000259" key="5">
    <source>
        <dbReference type="PROSITE" id="PS50921"/>
    </source>
</evidence>
<proteinExistence type="predicted"/>
<sequence length="268" mass="27658">MHDPVLDGSVAAALDAPLEAVSFPPAVAAALRTVDRLRLDQPVGQYLQHVVDLVAETLPGVEGVSVALVDRRKVVSAAFSAPVAALLDERQYEAGFGPTLAVVASGEGVVVDVTAEVAAFPSFVRVAGRHGVRAAASFPLRDGETVVGVLSLYCSTGQELVGHALTTARELADRLAPAVADVARYSAAVTLAEQLGEAMRSRAVIEQAKGVVMLEEGVDPDAAWQHLSRASQRTNTKVHDVAAGIVARAQQASGRTTTGTDDAAVGPG</sequence>
<evidence type="ECO:0000256" key="4">
    <source>
        <dbReference type="ARBA" id="ARBA00023163"/>
    </source>
</evidence>
<dbReference type="PROSITE" id="PS50921">
    <property type="entry name" value="ANTAR"/>
    <property type="match status" value="1"/>
</dbReference>
<dbReference type="RefSeq" id="WP_123381046.1">
    <property type="nucleotide sequence ID" value="NZ_RJKN01000008.1"/>
</dbReference>
<keyword evidence="7" id="KW-1185">Reference proteome</keyword>
<dbReference type="InterPro" id="IPR005561">
    <property type="entry name" value="ANTAR"/>
</dbReference>